<dbReference type="PANTHER" id="PTHR23131:SF4">
    <property type="entry name" value="METALLO-BETA-LACTAMASE SUPERFAMILY POTEIN"/>
    <property type="match status" value="1"/>
</dbReference>
<dbReference type="InterPro" id="IPR050662">
    <property type="entry name" value="Sec-metab_biosynth-thioest"/>
</dbReference>
<gene>
    <name evidence="3" type="ORF">D1610_01705</name>
</gene>
<accession>A0A396RQK1</accession>
<organism evidence="3 4">
    <name type="scientific">Sphingomonas gilva</name>
    <dbReference type="NCBI Taxonomy" id="2305907"/>
    <lineage>
        <taxon>Bacteria</taxon>
        <taxon>Pseudomonadati</taxon>
        <taxon>Pseudomonadota</taxon>
        <taxon>Alphaproteobacteria</taxon>
        <taxon>Sphingomonadales</taxon>
        <taxon>Sphingomonadaceae</taxon>
        <taxon>Sphingomonas</taxon>
    </lineage>
</organism>
<evidence type="ECO:0000256" key="1">
    <source>
        <dbReference type="SAM" id="MobiDB-lite"/>
    </source>
</evidence>
<evidence type="ECO:0000313" key="4">
    <source>
        <dbReference type="Proteomes" id="UP000266693"/>
    </source>
</evidence>
<dbReference type="PANTHER" id="PTHR23131">
    <property type="entry name" value="ENDORIBONUCLEASE LACTB2"/>
    <property type="match status" value="1"/>
</dbReference>
<dbReference type="Proteomes" id="UP000266693">
    <property type="component" value="Unassembled WGS sequence"/>
</dbReference>
<reference evidence="3 4" key="1">
    <citation type="submission" date="2018-08" db="EMBL/GenBank/DDBJ databases">
        <title>The multiple taxonomic identification of Sphingomonas gilva.</title>
        <authorList>
            <person name="Zhu D."/>
            <person name="Zheng S."/>
        </authorList>
    </citation>
    <scope>NUCLEOTIDE SEQUENCE [LARGE SCALE GENOMIC DNA]</scope>
    <source>
        <strain evidence="3 4">ZDH117</strain>
    </source>
</reference>
<protein>
    <submittedName>
        <fullName evidence="3">MBL fold metallo-hydrolase</fullName>
    </submittedName>
</protein>
<dbReference type="Gene3D" id="1.10.10.10">
    <property type="entry name" value="Winged helix-like DNA-binding domain superfamily/Winged helix DNA-binding domain"/>
    <property type="match status" value="1"/>
</dbReference>
<feature type="domain" description="Metallo-beta-lactamase" evidence="2">
    <location>
        <begin position="58"/>
        <end position="276"/>
    </location>
</feature>
<feature type="region of interest" description="Disordered" evidence="1">
    <location>
        <begin position="1"/>
        <end position="29"/>
    </location>
</feature>
<dbReference type="Pfam" id="PF00753">
    <property type="entry name" value="Lactamase_B"/>
    <property type="match status" value="1"/>
</dbReference>
<dbReference type="OrthoDB" id="2971563at2"/>
<dbReference type="EMBL" id="QWLV01000001">
    <property type="protein sequence ID" value="RHW18884.1"/>
    <property type="molecule type" value="Genomic_DNA"/>
</dbReference>
<keyword evidence="3" id="KW-0378">Hydrolase</keyword>
<evidence type="ECO:0000313" key="3">
    <source>
        <dbReference type="EMBL" id="RHW18884.1"/>
    </source>
</evidence>
<dbReference type="InterPro" id="IPR036388">
    <property type="entry name" value="WH-like_DNA-bd_sf"/>
</dbReference>
<feature type="compositionally biased region" description="Basic and acidic residues" evidence="1">
    <location>
        <begin position="1"/>
        <end position="13"/>
    </location>
</feature>
<dbReference type="InterPro" id="IPR001279">
    <property type="entry name" value="Metallo-B-lactamas"/>
</dbReference>
<dbReference type="SUPFAM" id="SSF56281">
    <property type="entry name" value="Metallo-hydrolase/oxidoreductase"/>
    <property type="match status" value="1"/>
</dbReference>
<dbReference type="InterPro" id="IPR036866">
    <property type="entry name" value="RibonucZ/Hydroxyglut_hydro"/>
</dbReference>
<dbReference type="SMART" id="SM00849">
    <property type="entry name" value="Lactamase_B"/>
    <property type="match status" value="1"/>
</dbReference>
<dbReference type="Pfam" id="PF21221">
    <property type="entry name" value="B_lactamase-like_C"/>
    <property type="match status" value="1"/>
</dbReference>
<dbReference type="AlphaFoldDB" id="A0A396RQK1"/>
<dbReference type="Gene3D" id="3.60.15.10">
    <property type="entry name" value="Ribonuclease Z/Hydroxyacylglutathione hydrolase-like"/>
    <property type="match status" value="1"/>
</dbReference>
<name>A0A396RQK1_9SPHN</name>
<evidence type="ECO:0000259" key="2">
    <source>
        <dbReference type="SMART" id="SM00849"/>
    </source>
</evidence>
<dbReference type="GO" id="GO:0016787">
    <property type="term" value="F:hydrolase activity"/>
    <property type="evidence" value="ECO:0007669"/>
    <property type="project" value="UniProtKB-KW"/>
</dbReference>
<dbReference type="RefSeq" id="WP_118862391.1">
    <property type="nucleotide sequence ID" value="NZ_QWLV01000001.1"/>
</dbReference>
<keyword evidence="4" id="KW-1185">Reference proteome</keyword>
<dbReference type="InterPro" id="IPR048933">
    <property type="entry name" value="B_lactamase-like_C"/>
</dbReference>
<sequence>MSARRTAEERDPDAALTPDPGTALDYPFGERAPGPGEIIPLADGIGWARLAMPGSLAHINIWVLDEDDGSVTIVDTGMRHRICKEGWAALFAGPLAGRRVSRVIATHLHPDHVGLAGWLCHKHQATLWMTRGEWLTIRMLAADARDEVPAEMQAFWRAAGWDDAQIAAASARGWGRIAQMIAPLPLGYRRIRDGEAIRIGARDWRVVVGSGHSPEHACLLNEADDILIAGDQLLPKISSNVSLGVTEPEADPLGEWLASLDRLDTLDPGLLVCPSHGEVFRGLVPRVAALRQDHLDRLGVLEAHLAHTPSRAVDVFPLLFRRAIDDSMRGLATGEALAHLRHLEVTGRARRETRDGIWWYSAG</sequence>
<proteinExistence type="predicted"/>
<comment type="caution">
    <text evidence="3">The sequence shown here is derived from an EMBL/GenBank/DDBJ whole genome shotgun (WGS) entry which is preliminary data.</text>
</comment>